<accession>A0A7T2GL57</accession>
<dbReference type="InterPro" id="IPR011050">
    <property type="entry name" value="Pectin_lyase_fold/virulence"/>
</dbReference>
<keyword evidence="3" id="KW-1185">Reference proteome</keyword>
<sequence length="403" mass="41661">MDRRGNALVLIGAAMPVIVGSAGLAVDTIQLSLLKRQMQRAADSGALAGAFARVQNKTIGAAVQQALDYNGSVRLAAPPVIENAPTTGPYANNNRAVRVILTAKRSVPFMSFFTGHDHPLRVEATAALVYTGKYCMVALDESVGTGITFSGNSTVNLGCGVIANNSGAAAVSGAGSAAVVASPIAAVGGVPPSSAYKGETLLLPYSLKQADPFANLPHPSPPSPCSGGAIDVGSKATQNIGPGCYTGLAVHGTLNLAPGTYYITGDITINAQSTVKGTGVTLVFTSPTPTIQTSFPNIRIDGGAKLDLTAPSSGDYKGVLMYYDGRRIDGDHYINGNSYSKLEGAFYFPKQRLTFNGNSGMDSNCIQLVANRLTFTGNTEITNSCPSDGGAKSFDASWVRLVR</sequence>
<evidence type="ECO:0000313" key="3">
    <source>
        <dbReference type="Proteomes" id="UP000594873"/>
    </source>
</evidence>
<reference evidence="2 3" key="1">
    <citation type="submission" date="2020-11" db="EMBL/GenBank/DDBJ databases">
        <title>Genome seq and assembly of Sphingosinicella sp.</title>
        <authorList>
            <person name="Chhetri G."/>
        </authorList>
    </citation>
    <scope>NUCLEOTIDE SEQUENCE [LARGE SCALE GENOMIC DNA]</scope>
    <source>
        <strain evidence="2 3">UDD2</strain>
    </source>
</reference>
<protein>
    <submittedName>
        <fullName evidence="2">Tad domain-containing protein</fullName>
    </submittedName>
</protein>
<dbReference type="Pfam" id="PF13400">
    <property type="entry name" value="Tad"/>
    <property type="match status" value="1"/>
</dbReference>
<dbReference type="Proteomes" id="UP000594873">
    <property type="component" value="Chromosome"/>
</dbReference>
<name>A0A7T2GL57_9SPHN</name>
<dbReference type="InterPro" id="IPR028087">
    <property type="entry name" value="Tad_N"/>
</dbReference>
<dbReference type="KEGG" id="sflv:IC614_04650"/>
<evidence type="ECO:0000259" key="1">
    <source>
        <dbReference type="Pfam" id="PF13400"/>
    </source>
</evidence>
<dbReference type="SUPFAM" id="SSF51126">
    <property type="entry name" value="Pectin lyase-like"/>
    <property type="match status" value="1"/>
</dbReference>
<evidence type="ECO:0000313" key="2">
    <source>
        <dbReference type="EMBL" id="QPQ55879.1"/>
    </source>
</evidence>
<gene>
    <name evidence="2" type="ORF">IC614_04650</name>
</gene>
<feature type="domain" description="Putative Flp pilus-assembly TadG-like N-terminal" evidence="1">
    <location>
        <begin position="5"/>
        <end position="50"/>
    </location>
</feature>
<proteinExistence type="predicted"/>
<organism evidence="2 3">
    <name type="scientific">Allosphingosinicella flava</name>
    <dbReference type="NCBI Taxonomy" id="2771430"/>
    <lineage>
        <taxon>Bacteria</taxon>
        <taxon>Pseudomonadati</taxon>
        <taxon>Pseudomonadota</taxon>
        <taxon>Alphaproteobacteria</taxon>
        <taxon>Sphingomonadales</taxon>
        <taxon>Sphingomonadaceae</taxon>
        <taxon>Allosphingosinicella</taxon>
    </lineage>
</organism>
<dbReference type="EMBL" id="CP065592">
    <property type="protein sequence ID" value="QPQ55879.1"/>
    <property type="molecule type" value="Genomic_DNA"/>
</dbReference>
<dbReference type="AlphaFoldDB" id="A0A7T2GL57"/>